<dbReference type="EMBL" id="BMQJ01000005">
    <property type="protein sequence ID" value="GGP95214.1"/>
    <property type="molecule type" value="Genomic_DNA"/>
</dbReference>
<dbReference type="Proteomes" id="UP000611554">
    <property type="component" value="Unassembled WGS sequence"/>
</dbReference>
<sequence length="178" mass="19135">MTVYSFELHFTAPAGEEVIDALYEAGWDDATVSLDPGEGGPGVAAFDRESSTAVEAVASAISQGRAAGVEITGASEDLVTLAEIAERTGRSFATADHWAAGRRGPGGFPAPKVRRPRVSLWSWAEVATWLHENRLAEVSPMEVEVARVCEVADSLIRAHRLQRRLPAEDRARLCHAVS</sequence>
<keyword evidence="2" id="KW-1185">Reference proteome</keyword>
<evidence type="ECO:0000313" key="1">
    <source>
        <dbReference type="EMBL" id="GGP95214.1"/>
    </source>
</evidence>
<name>A0ABQ2QSF4_9ACTN</name>
<gene>
    <name evidence="1" type="ORF">GCM10010140_26500</name>
</gene>
<evidence type="ECO:0000313" key="2">
    <source>
        <dbReference type="Proteomes" id="UP000611554"/>
    </source>
</evidence>
<organism evidence="1 2">
    <name type="scientific">Streptosporangium pseudovulgare</name>
    <dbReference type="NCBI Taxonomy" id="35765"/>
    <lineage>
        <taxon>Bacteria</taxon>
        <taxon>Bacillati</taxon>
        <taxon>Actinomycetota</taxon>
        <taxon>Actinomycetes</taxon>
        <taxon>Streptosporangiales</taxon>
        <taxon>Streptosporangiaceae</taxon>
        <taxon>Streptosporangium</taxon>
    </lineage>
</organism>
<proteinExistence type="predicted"/>
<dbReference type="RefSeq" id="WP_189246761.1">
    <property type="nucleotide sequence ID" value="NZ_BMQJ01000005.1"/>
</dbReference>
<evidence type="ECO:0008006" key="3">
    <source>
        <dbReference type="Google" id="ProtNLM"/>
    </source>
</evidence>
<reference evidence="2" key="1">
    <citation type="journal article" date="2019" name="Int. J. Syst. Evol. Microbiol.">
        <title>The Global Catalogue of Microorganisms (GCM) 10K type strain sequencing project: providing services to taxonomists for standard genome sequencing and annotation.</title>
        <authorList>
            <consortium name="The Broad Institute Genomics Platform"/>
            <consortium name="The Broad Institute Genome Sequencing Center for Infectious Disease"/>
            <person name="Wu L."/>
            <person name="Ma J."/>
        </authorList>
    </citation>
    <scope>NUCLEOTIDE SEQUENCE [LARGE SCALE GENOMIC DNA]</scope>
    <source>
        <strain evidence="2">JCM 3115</strain>
    </source>
</reference>
<protein>
    <recommendedName>
        <fullName evidence="3">DNA-binding protein</fullName>
    </recommendedName>
</protein>
<comment type="caution">
    <text evidence="1">The sequence shown here is derived from an EMBL/GenBank/DDBJ whole genome shotgun (WGS) entry which is preliminary data.</text>
</comment>
<accession>A0ABQ2QSF4</accession>